<organism evidence="1 2">
    <name type="scientific">Candidatus Desulfatibia profunda</name>
    <dbReference type="NCBI Taxonomy" id="2841695"/>
    <lineage>
        <taxon>Bacteria</taxon>
        <taxon>Pseudomonadati</taxon>
        <taxon>Thermodesulfobacteriota</taxon>
        <taxon>Desulfobacteria</taxon>
        <taxon>Desulfobacterales</taxon>
        <taxon>Desulfobacterales incertae sedis</taxon>
        <taxon>Candidatus Desulfatibia</taxon>
    </lineage>
</organism>
<proteinExistence type="predicted"/>
<accession>A0A8J6TLB0</accession>
<evidence type="ECO:0000313" key="2">
    <source>
        <dbReference type="Proteomes" id="UP000603434"/>
    </source>
</evidence>
<protein>
    <recommendedName>
        <fullName evidence="3">Type I restriction enzyme R protein N-terminal domain-containing protein</fullName>
    </recommendedName>
</protein>
<dbReference type="AlphaFoldDB" id="A0A8J6TLB0"/>
<dbReference type="EMBL" id="JACNJH010000063">
    <property type="protein sequence ID" value="MBC8360096.1"/>
    <property type="molecule type" value="Genomic_DNA"/>
</dbReference>
<sequence>MAAVKFNPSVWQLAGGPASRPYAEVFLQHGIGLIGPGDAGPWNPERSDDEFEGGFVRRFAKEMQVGDVLILRTGMASILAVGIVASDYLYLNQFDDVNGWDLQHARRVRWSKLPKEYTFDTAVFGANPARCSRIWNEELKDYAERFLNSPPTHWQDAPLPELPPEESDIEELPPFLEGLVAKANDLVGLYWNRQNFGDLPTEDELVAHFVVPFLRNLGWPTERISVKWRRIDVAVFKSLPRTPENCRFVIEAKRLGAGVEGALEQAKGYVQELGVPCDIIVTDGIRYRMYACDREFEPFAYANLVRLKQSAVKLFDRMRRN</sequence>
<reference evidence="1 2" key="1">
    <citation type="submission" date="2020-08" db="EMBL/GenBank/DDBJ databases">
        <title>Bridging the membrane lipid divide: bacteria of the FCB group superphylum have the potential to synthesize archaeal ether lipids.</title>
        <authorList>
            <person name="Villanueva L."/>
            <person name="Von Meijenfeldt F.A.B."/>
            <person name="Westbye A.B."/>
            <person name="Yadav S."/>
            <person name="Hopmans E.C."/>
            <person name="Dutilh B.E."/>
            <person name="Sinninghe Damste J.S."/>
        </authorList>
    </citation>
    <scope>NUCLEOTIDE SEQUENCE [LARGE SCALE GENOMIC DNA]</scope>
    <source>
        <strain evidence="1">NIOZ-UU30</strain>
    </source>
</reference>
<evidence type="ECO:0008006" key="3">
    <source>
        <dbReference type="Google" id="ProtNLM"/>
    </source>
</evidence>
<evidence type="ECO:0000313" key="1">
    <source>
        <dbReference type="EMBL" id="MBC8360096.1"/>
    </source>
</evidence>
<gene>
    <name evidence="1" type="ORF">H8E23_01695</name>
</gene>
<dbReference type="Proteomes" id="UP000603434">
    <property type="component" value="Unassembled WGS sequence"/>
</dbReference>
<name>A0A8J6TLB0_9BACT</name>
<comment type="caution">
    <text evidence="1">The sequence shown here is derived from an EMBL/GenBank/DDBJ whole genome shotgun (WGS) entry which is preliminary data.</text>
</comment>